<keyword evidence="4 6" id="KW-0539">Nucleus</keyword>
<evidence type="ECO:0000256" key="1">
    <source>
        <dbReference type="ARBA" id="ARBA00004123"/>
    </source>
</evidence>
<accession>A0A2H9TIF5</accession>
<dbReference type="STRING" id="1246581.A0A2H9TIF5"/>
<feature type="compositionally biased region" description="Acidic residues" evidence="7">
    <location>
        <begin position="1"/>
        <end position="13"/>
    </location>
</feature>
<dbReference type="PANTHER" id="PTHR13220:SF11">
    <property type="entry name" value="TIMELESS-INTERACTING PROTEIN"/>
    <property type="match status" value="1"/>
</dbReference>
<dbReference type="EMBL" id="MTSL01000169">
    <property type="protein sequence ID" value="PJF17526.1"/>
    <property type="molecule type" value="Genomic_DNA"/>
</dbReference>
<comment type="subcellular location">
    <subcellularLocation>
        <location evidence="1 6">Nucleus</location>
    </subcellularLocation>
</comment>
<feature type="domain" description="Chromosome segregation in meiosis protein 3" evidence="8">
    <location>
        <begin position="48"/>
        <end position="119"/>
    </location>
</feature>
<keyword evidence="3 6" id="KW-0227">DNA damage</keyword>
<organism evidence="9 10">
    <name type="scientific">Paramicrosporidium saccamoebae</name>
    <dbReference type="NCBI Taxonomy" id="1246581"/>
    <lineage>
        <taxon>Eukaryota</taxon>
        <taxon>Fungi</taxon>
        <taxon>Fungi incertae sedis</taxon>
        <taxon>Cryptomycota</taxon>
        <taxon>Cryptomycota incertae sedis</taxon>
        <taxon>Paramicrosporidium</taxon>
    </lineage>
</organism>
<keyword evidence="10" id="KW-1185">Reference proteome</keyword>
<dbReference type="OrthoDB" id="437078at2759"/>
<sequence length="147" mass="17048">MTDDEWDDYDVNDEPAPRPTRTETVIQAATERIVKTPNVRPLAPKYGPNTLLGPRGFRALRSQTQNLEWTNDPARDLDRLMAVYRDWAHRMYPKFVFRDFVDKTEKQCRIQSMKEGFDELAYVAEQESAEVHAALGQMDELQGLEQS</sequence>
<dbReference type="InterPro" id="IPR012923">
    <property type="entry name" value="Csm3"/>
</dbReference>
<dbReference type="InterPro" id="IPR040038">
    <property type="entry name" value="TIPIN/Csm3/Swi3"/>
</dbReference>
<dbReference type="AlphaFoldDB" id="A0A2H9TIF5"/>
<dbReference type="Pfam" id="PF07962">
    <property type="entry name" value="Swi3"/>
    <property type="match status" value="1"/>
</dbReference>
<gene>
    <name evidence="9" type="ORF">PSACC_02645</name>
</gene>
<dbReference type="Proteomes" id="UP000240830">
    <property type="component" value="Unassembled WGS sequence"/>
</dbReference>
<evidence type="ECO:0000313" key="10">
    <source>
        <dbReference type="Proteomes" id="UP000240830"/>
    </source>
</evidence>
<comment type="caution">
    <text evidence="9">The sequence shown here is derived from an EMBL/GenBank/DDBJ whole genome shotgun (WGS) entry which is preliminary data.</text>
</comment>
<comment type="similarity">
    <text evidence="2 6">Belongs to the CSM3 family.</text>
</comment>
<evidence type="ECO:0000313" key="9">
    <source>
        <dbReference type="EMBL" id="PJF17526.1"/>
    </source>
</evidence>
<evidence type="ECO:0000256" key="6">
    <source>
        <dbReference type="RuleBase" id="RU366049"/>
    </source>
</evidence>
<keyword evidence="5 6" id="KW-0131">Cell cycle</keyword>
<evidence type="ECO:0000256" key="4">
    <source>
        <dbReference type="ARBA" id="ARBA00023242"/>
    </source>
</evidence>
<dbReference type="GO" id="GO:0006974">
    <property type="term" value="P:DNA damage response"/>
    <property type="evidence" value="ECO:0007669"/>
    <property type="project" value="UniProtKB-KW"/>
</dbReference>
<dbReference type="PANTHER" id="PTHR13220">
    <property type="entry name" value="TIMELESS INTERACTING-RELATED"/>
    <property type="match status" value="1"/>
</dbReference>
<evidence type="ECO:0000256" key="2">
    <source>
        <dbReference type="ARBA" id="ARBA00006075"/>
    </source>
</evidence>
<evidence type="ECO:0000259" key="8">
    <source>
        <dbReference type="Pfam" id="PF07962"/>
    </source>
</evidence>
<dbReference type="GO" id="GO:0000076">
    <property type="term" value="P:DNA replication checkpoint signaling"/>
    <property type="evidence" value="ECO:0007669"/>
    <property type="project" value="UniProtKB-UniRule"/>
</dbReference>
<evidence type="ECO:0000256" key="5">
    <source>
        <dbReference type="ARBA" id="ARBA00023306"/>
    </source>
</evidence>
<dbReference type="GO" id="GO:0031297">
    <property type="term" value="P:replication fork processing"/>
    <property type="evidence" value="ECO:0007669"/>
    <property type="project" value="UniProtKB-UniRule"/>
</dbReference>
<protein>
    <recommendedName>
        <fullName evidence="6">Chromosome segregation in meiosis protein</fullName>
    </recommendedName>
</protein>
<name>A0A2H9TIF5_9FUNG</name>
<evidence type="ECO:0000256" key="3">
    <source>
        <dbReference type="ARBA" id="ARBA00022763"/>
    </source>
</evidence>
<proteinExistence type="inferred from homology"/>
<evidence type="ECO:0000256" key="7">
    <source>
        <dbReference type="SAM" id="MobiDB-lite"/>
    </source>
</evidence>
<comment type="function">
    <text evidence="6">Plays an important role in the control of DNA replication and the maintenance of replication fork stability.</text>
</comment>
<reference evidence="9 10" key="1">
    <citation type="submission" date="2016-10" db="EMBL/GenBank/DDBJ databases">
        <title>The genome of Paramicrosporidium saccamoebae is the missing link in understanding Cryptomycota and Microsporidia evolution.</title>
        <authorList>
            <person name="Quandt C.A."/>
            <person name="Beaudet D."/>
            <person name="Corsaro D."/>
            <person name="Michel R."/>
            <person name="Corradi N."/>
            <person name="James T."/>
        </authorList>
    </citation>
    <scope>NUCLEOTIDE SEQUENCE [LARGE SCALE GENOMIC DNA]</scope>
    <source>
        <strain evidence="9 10">KSL3</strain>
    </source>
</reference>
<dbReference type="GO" id="GO:0031298">
    <property type="term" value="C:replication fork protection complex"/>
    <property type="evidence" value="ECO:0007669"/>
    <property type="project" value="TreeGrafter"/>
</dbReference>
<dbReference type="GO" id="GO:0003677">
    <property type="term" value="F:DNA binding"/>
    <property type="evidence" value="ECO:0007669"/>
    <property type="project" value="TreeGrafter"/>
</dbReference>
<dbReference type="GO" id="GO:0043111">
    <property type="term" value="P:replication fork arrest"/>
    <property type="evidence" value="ECO:0007669"/>
    <property type="project" value="TreeGrafter"/>
</dbReference>
<feature type="region of interest" description="Disordered" evidence="7">
    <location>
        <begin position="1"/>
        <end position="22"/>
    </location>
</feature>